<dbReference type="Pfam" id="PF01728">
    <property type="entry name" value="FtsJ"/>
    <property type="match status" value="1"/>
</dbReference>
<name>A0A7S4DMN4_9EUKA</name>
<feature type="domain" description="Ribosomal RNA methyltransferase FtsJ" evidence="2">
    <location>
        <begin position="441"/>
        <end position="558"/>
    </location>
</feature>
<feature type="region of interest" description="Disordered" evidence="1">
    <location>
        <begin position="420"/>
        <end position="441"/>
    </location>
</feature>
<dbReference type="PANTHER" id="PTHR37524">
    <property type="entry name" value="RIBOSOMAL RNA LARGE SUBUNIT METHYLTRANSFERASE M"/>
    <property type="match status" value="1"/>
</dbReference>
<dbReference type="PANTHER" id="PTHR37524:SF2">
    <property type="entry name" value="RIBOSOMAL RNA METHYLTRANSFERASE FTSJ DOMAIN-CONTAINING PROTEIN"/>
    <property type="match status" value="1"/>
</dbReference>
<dbReference type="GO" id="GO:0008168">
    <property type="term" value="F:methyltransferase activity"/>
    <property type="evidence" value="ECO:0007669"/>
    <property type="project" value="InterPro"/>
</dbReference>
<dbReference type="CDD" id="cd02440">
    <property type="entry name" value="AdoMet_MTases"/>
    <property type="match status" value="1"/>
</dbReference>
<proteinExistence type="predicted"/>
<feature type="compositionally biased region" description="Basic residues" evidence="1">
    <location>
        <begin position="329"/>
        <end position="346"/>
    </location>
</feature>
<evidence type="ECO:0000259" key="2">
    <source>
        <dbReference type="Pfam" id="PF01728"/>
    </source>
</evidence>
<dbReference type="GO" id="GO:0032259">
    <property type="term" value="P:methylation"/>
    <property type="evidence" value="ECO:0007669"/>
    <property type="project" value="InterPro"/>
</dbReference>
<dbReference type="InterPro" id="IPR002877">
    <property type="entry name" value="RNA_MeTrfase_FtsJ_dom"/>
</dbReference>
<feature type="region of interest" description="Disordered" evidence="1">
    <location>
        <begin position="329"/>
        <end position="360"/>
    </location>
</feature>
<evidence type="ECO:0000313" key="3">
    <source>
        <dbReference type="EMBL" id="CAE0658910.1"/>
    </source>
</evidence>
<dbReference type="Gene3D" id="3.40.50.150">
    <property type="entry name" value="Vaccinia Virus protein VP39"/>
    <property type="match status" value="1"/>
</dbReference>
<gene>
    <name evidence="3" type="ORF">LGLO00237_LOCUS10482</name>
</gene>
<feature type="compositionally biased region" description="Low complexity" evidence="1">
    <location>
        <begin position="240"/>
        <end position="258"/>
    </location>
</feature>
<feature type="region of interest" description="Disordered" evidence="1">
    <location>
        <begin position="217"/>
        <end position="264"/>
    </location>
</feature>
<organism evidence="3">
    <name type="scientific">Lotharella globosa</name>
    <dbReference type="NCBI Taxonomy" id="91324"/>
    <lineage>
        <taxon>Eukaryota</taxon>
        <taxon>Sar</taxon>
        <taxon>Rhizaria</taxon>
        <taxon>Cercozoa</taxon>
        <taxon>Chlorarachniophyceae</taxon>
        <taxon>Lotharella</taxon>
    </lineage>
</organism>
<dbReference type="EMBL" id="HBIV01014304">
    <property type="protein sequence ID" value="CAE0658910.1"/>
    <property type="molecule type" value="Transcribed_RNA"/>
</dbReference>
<sequence length="636" mass="69424">MLLYCPCFPCRDGRGAERAACYPSYPTVTTAMTAALSARTKRPRAYFTPACLSIVVDRSSRHGTRAVLLGIRVVLLGTRDHPGRRAARDASSVLAMMGAGSPSIAPCLALAVSAYAVAYSSDPSASTLKASSSSKNIGMRGNSAWQKISKSLQRWRRRWLQGKGSKDEVNFAEGLEGASWGFQEELKAEVEGGNGTDWRLVIQCPESHAPRLMQLTSSLAQPSPASKLAPIETDTDSRRNNNNNSATTTKAPSSSSSSAEGNDKRSRQTCFSIDCATPTLALSIIAQINHLTGGGILSRAVTVKAQGYPSLRLALRSLQSRIYTLRRKQSLRRVEKRRTRARKRKMPTMAQPSSSEPVQVEDELRHLRVGVAACPQGLESAVRKILNQAVPEVTVTNANCSHTISVSRMNGRYYASILPNHQKPAAGDARERGKGDSAPPSRSYYKLREAFARSRLMMDRSDDAYAQAVAVDIGASPGGWTQVLLEKGCRRVYAVDPGVLKLPKPQGRVSHIRGKISRCLGSLKAAMRADNVTGIDILTCDINAHPIQAIQSLLLLQPMLKPKAIIAATLKDFASGPEASKRMKKDNQSTANNATTGFETEVRMWLTRLKRLAHRIEMFHLLTATTWERTVVMELK</sequence>
<protein>
    <recommendedName>
        <fullName evidence="2">Ribosomal RNA methyltransferase FtsJ domain-containing protein</fullName>
    </recommendedName>
</protein>
<dbReference type="AlphaFoldDB" id="A0A7S4DMN4"/>
<accession>A0A7S4DMN4</accession>
<dbReference type="InterPro" id="IPR029063">
    <property type="entry name" value="SAM-dependent_MTases_sf"/>
</dbReference>
<reference evidence="3" key="1">
    <citation type="submission" date="2021-01" db="EMBL/GenBank/DDBJ databases">
        <authorList>
            <person name="Corre E."/>
            <person name="Pelletier E."/>
            <person name="Niang G."/>
            <person name="Scheremetjew M."/>
            <person name="Finn R."/>
            <person name="Kale V."/>
            <person name="Holt S."/>
            <person name="Cochrane G."/>
            <person name="Meng A."/>
            <person name="Brown T."/>
            <person name="Cohen L."/>
        </authorList>
    </citation>
    <scope>NUCLEOTIDE SEQUENCE</scope>
    <source>
        <strain evidence="3">CCCM811</strain>
    </source>
</reference>
<dbReference type="SUPFAM" id="SSF53335">
    <property type="entry name" value="S-adenosyl-L-methionine-dependent methyltransferases"/>
    <property type="match status" value="1"/>
</dbReference>
<evidence type="ECO:0000256" key="1">
    <source>
        <dbReference type="SAM" id="MobiDB-lite"/>
    </source>
</evidence>